<organism evidence="2 3">
    <name type="scientific">Podospora didyma</name>
    <dbReference type="NCBI Taxonomy" id="330526"/>
    <lineage>
        <taxon>Eukaryota</taxon>
        <taxon>Fungi</taxon>
        <taxon>Dikarya</taxon>
        <taxon>Ascomycota</taxon>
        <taxon>Pezizomycotina</taxon>
        <taxon>Sordariomycetes</taxon>
        <taxon>Sordariomycetidae</taxon>
        <taxon>Sordariales</taxon>
        <taxon>Podosporaceae</taxon>
        <taxon>Podospora</taxon>
    </lineage>
</organism>
<reference evidence="2" key="1">
    <citation type="journal article" date="2023" name="Mol. Phylogenet. Evol.">
        <title>Genome-scale phylogeny and comparative genomics of the fungal order Sordariales.</title>
        <authorList>
            <person name="Hensen N."/>
            <person name="Bonometti L."/>
            <person name="Westerberg I."/>
            <person name="Brannstrom I.O."/>
            <person name="Guillou S."/>
            <person name="Cros-Aarteil S."/>
            <person name="Calhoun S."/>
            <person name="Haridas S."/>
            <person name="Kuo A."/>
            <person name="Mondo S."/>
            <person name="Pangilinan J."/>
            <person name="Riley R."/>
            <person name="LaButti K."/>
            <person name="Andreopoulos B."/>
            <person name="Lipzen A."/>
            <person name="Chen C."/>
            <person name="Yan M."/>
            <person name="Daum C."/>
            <person name="Ng V."/>
            <person name="Clum A."/>
            <person name="Steindorff A."/>
            <person name="Ohm R.A."/>
            <person name="Martin F."/>
            <person name="Silar P."/>
            <person name="Natvig D.O."/>
            <person name="Lalanne C."/>
            <person name="Gautier V."/>
            <person name="Ament-Velasquez S.L."/>
            <person name="Kruys A."/>
            <person name="Hutchinson M.I."/>
            <person name="Powell A.J."/>
            <person name="Barry K."/>
            <person name="Miller A.N."/>
            <person name="Grigoriev I.V."/>
            <person name="Debuchy R."/>
            <person name="Gladieux P."/>
            <person name="Hiltunen Thoren M."/>
            <person name="Johannesson H."/>
        </authorList>
    </citation>
    <scope>NUCLEOTIDE SEQUENCE</scope>
    <source>
        <strain evidence="2">CBS 232.78</strain>
    </source>
</reference>
<evidence type="ECO:0000256" key="1">
    <source>
        <dbReference type="SAM" id="MobiDB-lite"/>
    </source>
</evidence>
<feature type="region of interest" description="Disordered" evidence="1">
    <location>
        <begin position="472"/>
        <end position="572"/>
    </location>
</feature>
<gene>
    <name evidence="2" type="ORF">B0H63DRAFT_530986</name>
</gene>
<feature type="region of interest" description="Disordered" evidence="1">
    <location>
        <begin position="99"/>
        <end position="135"/>
    </location>
</feature>
<sequence>MGFWNKIFRRLHLTQRAPGEPPANSASPANPNPSPVATAVSTTPDNALAQAFYDGYVAGSRLRDTPAATSLHMVPRNGTPEANSDWKTVSLHLKITNGSVQNSEEGSSDNNSSPAPRPRQTRLLPPPPPDTDRMTPEVLRDVLCLLDKHLGHLRWVLSGRASLAVWGFPDRLPKYLSIQIPDGDQALWKAWIKTVGWYTYSDEPDVYGVPTSDRRVCKIRIRPISPPVDFEPLFERSVRAKDIPPARYDDGSGELVTARLFHCKARILSLASLLDQFTYTWVYNHARVVHPSLVTEGDTRDYELETSNVAERILWILNHIAAGFGPRLTPFSVPGILAEDFWLDFMLDHPEFLDLMEACGLYDLPSTPTSPRVPYRDRLPQEPLTTNGPAPLASHPARYKPGAAPAQQTSSGSTSPAAPYSSSSRNVSSGDDETDDDDDENSGKSTPNHSRNRLFPRPLLADRVQPIVPEPLFAGNSLRSPISDPLATDRDKPLPPPPLPAHEPKRPLLAKPPSPLEHRHILRHKPSPPSSSENIRTLYTQQEEKQQQASSRRLSGPSVSKQASFTSSVVRKVAEPQVEESGWYPNQHPCYHQYFWPEKSWV</sequence>
<dbReference type="AlphaFoldDB" id="A0AAE0P4U6"/>
<dbReference type="EMBL" id="JAULSW010000001">
    <property type="protein sequence ID" value="KAK3393304.1"/>
    <property type="molecule type" value="Genomic_DNA"/>
</dbReference>
<feature type="compositionally biased region" description="Acidic residues" evidence="1">
    <location>
        <begin position="430"/>
        <end position="440"/>
    </location>
</feature>
<name>A0AAE0P4U6_9PEZI</name>
<dbReference type="Proteomes" id="UP001285441">
    <property type="component" value="Unassembled WGS sequence"/>
</dbReference>
<keyword evidence="3" id="KW-1185">Reference proteome</keyword>
<protein>
    <submittedName>
        <fullName evidence="2">Uncharacterized protein</fullName>
    </submittedName>
</protein>
<feature type="region of interest" description="Disordered" evidence="1">
    <location>
        <begin position="370"/>
        <end position="457"/>
    </location>
</feature>
<proteinExistence type="predicted"/>
<evidence type="ECO:0000313" key="3">
    <source>
        <dbReference type="Proteomes" id="UP001285441"/>
    </source>
</evidence>
<evidence type="ECO:0000313" key="2">
    <source>
        <dbReference type="EMBL" id="KAK3393304.1"/>
    </source>
</evidence>
<feature type="compositionally biased region" description="Low complexity" evidence="1">
    <location>
        <begin position="402"/>
        <end position="429"/>
    </location>
</feature>
<reference evidence="2" key="2">
    <citation type="submission" date="2023-06" db="EMBL/GenBank/DDBJ databases">
        <authorList>
            <consortium name="Lawrence Berkeley National Laboratory"/>
            <person name="Haridas S."/>
            <person name="Hensen N."/>
            <person name="Bonometti L."/>
            <person name="Westerberg I."/>
            <person name="Brannstrom I.O."/>
            <person name="Guillou S."/>
            <person name="Cros-Aarteil S."/>
            <person name="Calhoun S."/>
            <person name="Kuo A."/>
            <person name="Mondo S."/>
            <person name="Pangilinan J."/>
            <person name="Riley R."/>
            <person name="LaButti K."/>
            <person name="Andreopoulos B."/>
            <person name="Lipzen A."/>
            <person name="Chen C."/>
            <person name="Yanf M."/>
            <person name="Daum C."/>
            <person name="Ng V."/>
            <person name="Clum A."/>
            <person name="Steindorff A."/>
            <person name="Ohm R."/>
            <person name="Martin F."/>
            <person name="Silar P."/>
            <person name="Natvig D."/>
            <person name="Lalanne C."/>
            <person name="Gautier V."/>
            <person name="Ament-velasquez S.L."/>
            <person name="Kruys A."/>
            <person name="Hutchinson M.I."/>
            <person name="Powell A.J."/>
            <person name="Barry K."/>
            <person name="Miller A.N."/>
            <person name="Grigoriev I.V."/>
            <person name="Debuchy R."/>
            <person name="Gladieux P."/>
            <person name="Thoren M.H."/>
            <person name="Johannesson H."/>
        </authorList>
    </citation>
    <scope>NUCLEOTIDE SEQUENCE</scope>
    <source>
        <strain evidence="2">CBS 232.78</strain>
    </source>
</reference>
<comment type="caution">
    <text evidence="2">The sequence shown here is derived from an EMBL/GenBank/DDBJ whole genome shotgun (WGS) entry which is preliminary data.</text>
</comment>
<feature type="compositionally biased region" description="Low complexity" evidence="1">
    <location>
        <begin position="102"/>
        <end position="114"/>
    </location>
</feature>
<feature type="region of interest" description="Disordered" evidence="1">
    <location>
        <begin position="15"/>
        <end position="40"/>
    </location>
</feature>
<feature type="compositionally biased region" description="Polar residues" evidence="1">
    <location>
        <begin position="530"/>
        <end position="569"/>
    </location>
</feature>
<accession>A0AAE0P4U6</accession>